<evidence type="ECO:0000313" key="7">
    <source>
        <dbReference type="Proteomes" id="UP000564536"/>
    </source>
</evidence>
<proteinExistence type="predicted"/>
<feature type="domain" description="SD-repeat containing protein B" evidence="5">
    <location>
        <begin position="40"/>
        <end position="128"/>
    </location>
</feature>
<evidence type="ECO:0000256" key="4">
    <source>
        <dbReference type="SAM" id="SignalP"/>
    </source>
</evidence>
<sequence length="497" mass="53123">MKQFFNKRFAALVIIFAVFFASFAPAAANASILNPAIYTISGTVYADTNGNGVMELHNLDLPLANMSVTLHKTLADAQAGTNVVASAKTNAVGVYNFTKLAKGSYFIKYGTETTMKPVVQGNSATDAAGKKIPGIAAITINTLNVVTWADLATKKTTNLTMTPFEDLNGNGTKDSNESILNGKTLIFINLEKTADLISSGRLSQLDLNSKIMGALGGSLDIEDAILFRTSSKGAAITMPNVEPGMYVMVRSPFNLTVGDLLGNIDKVTAIIDIISGGDIQGILDNPTLLDTDDISTTPNNDYIKALANFLPKAIKAVEKVDVEKVLGTDAATSVNSTLTEVQSVATLLNHIPAMHFAKVDIWGNSYDLTALKFTQTTDFQFGIRKLPVITGDLFVDKNKNGKKDLLEFGKATKVTAYDANGNVIQSVTTSSLITKFTLDKLAFDKTIYIGIDGTNAYSPVYTGTVPPALQGLRLVGAYTFDSKSSIQEIKQNIPLLP</sequence>
<dbReference type="SUPFAM" id="SSF117074">
    <property type="entry name" value="Hypothetical protein PA1324"/>
    <property type="match status" value="1"/>
</dbReference>
<dbReference type="Gene3D" id="2.60.40.10">
    <property type="entry name" value="Immunoglobulins"/>
    <property type="match status" value="1"/>
</dbReference>
<reference evidence="6 7" key="1">
    <citation type="submission" date="2020-03" db="EMBL/GenBank/DDBJ databases">
        <title>Soil Listeria distribution.</title>
        <authorList>
            <person name="Liao J."/>
            <person name="Wiedmann M."/>
        </authorList>
    </citation>
    <scope>NUCLEOTIDE SEQUENCE [LARGE SCALE GENOMIC DNA]</scope>
    <source>
        <strain evidence="6 7">FSL L7-1523</strain>
    </source>
</reference>
<evidence type="ECO:0000259" key="5">
    <source>
        <dbReference type="Pfam" id="PF17210"/>
    </source>
</evidence>
<organism evidence="6 7">
    <name type="scientific">Listeria weihenstephanensis</name>
    <dbReference type="NCBI Taxonomy" id="1006155"/>
    <lineage>
        <taxon>Bacteria</taxon>
        <taxon>Bacillati</taxon>
        <taxon>Bacillota</taxon>
        <taxon>Bacilli</taxon>
        <taxon>Bacillales</taxon>
        <taxon>Listeriaceae</taxon>
        <taxon>Listeria</taxon>
    </lineage>
</organism>
<comment type="caution">
    <text evidence="6">The sequence shown here is derived from an EMBL/GenBank/DDBJ whole genome shotgun (WGS) entry which is preliminary data.</text>
</comment>
<evidence type="ECO:0000256" key="1">
    <source>
        <dbReference type="ARBA" id="ARBA00004613"/>
    </source>
</evidence>
<dbReference type="Pfam" id="PF17210">
    <property type="entry name" value="SdrD_B"/>
    <property type="match status" value="1"/>
</dbReference>
<protein>
    <recommendedName>
        <fullName evidence="5">SD-repeat containing protein B domain-containing protein</fullName>
    </recommendedName>
</protein>
<comment type="subcellular location">
    <subcellularLocation>
        <location evidence="1">Secreted</location>
    </subcellularLocation>
</comment>
<name>A0A841Z8V3_9LIST</name>
<keyword evidence="2" id="KW-0964">Secreted</keyword>
<accession>A0A841Z8V3</accession>
<evidence type="ECO:0000256" key="2">
    <source>
        <dbReference type="ARBA" id="ARBA00022525"/>
    </source>
</evidence>
<feature type="chain" id="PRO_5032628548" description="SD-repeat containing protein B domain-containing protein" evidence="4">
    <location>
        <begin position="27"/>
        <end position="497"/>
    </location>
</feature>
<feature type="signal peptide" evidence="4">
    <location>
        <begin position="1"/>
        <end position="26"/>
    </location>
</feature>
<dbReference type="InterPro" id="IPR013783">
    <property type="entry name" value="Ig-like_fold"/>
</dbReference>
<dbReference type="RefSeq" id="WP_185426096.1">
    <property type="nucleotide sequence ID" value="NZ_JAARRL010000014.1"/>
</dbReference>
<dbReference type="Proteomes" id="UP000564536">
    <property type="component" value="Unassembled WGS sequence"/>
</dbReference>
<dbReference type="GO" id="GO:0005576">
    <property type="term" value="C:extracellular region"/>
    <property type="evidence" value="ECO:0007669"/>
    <property type="project" value="UniProtKB-SubCell"/>
</dbReference>
<evidence type="ECO:0000256" key="3">
    <source>
        <dbReference type="ARBA" id="ARBA00022729"/>
    </source>
</evidence>
<keyword evidence="3 4" id="KW-0732">Signal</keyword>
<dbReference type="InterPro" id="IPR033764">
    <property type="entry name" value="Sdr_B"/>
</dbReference>
<dbReference type="EMBL" id="JAARRL010000014">
    <property type="protein sequence ID" value="MBC1500897.1"/>
    <property type="molecule type" value="Genomic_DNA"/>
</dbReference>
<dbReference type="AlphaFoldDB" id="A0A841Z8V3"/>
<gene>
    <name evidence="6" type="ORF">HB943_09785</name>
</gene>
<evidence type="ECO:0000313" key="6">
    <source>
        <dbReference type="EMBL" id="MBC1500897.1"/>
    </source>
</evidence>